<dbReference type="SUPFAM" id="SSF53155">
    <property type="entry name" value="Methylated DNA-protein cysteine methyltransferase domain"/>
    <property type="match status" value="1"/>
</dbReference>
<dbReference type="InterPro" id="IPR009057">
    <property type="entry name" value="Homeodomain-like_sf"/>
</dbReference>
<evidence type="ECO:0000313" key="13">
    <source>
        <dbReference type="EMBL" id="BDS07784.1"/>
    </source>
</evidence>
<dbReference type="InterPro" id="IPR018062">
    <property type="entry name" value="HTH_AraC-typ_CS"/>
</dbReference>
<proteinExistence type="inferred from homology"/>
<organism evidence="13">
    <name type="scientific">Oceaniferula spumae</name>
    <dbReference type="NCBI Taxonomy" id="2979115"/>
    <lineage>
        <taxon>Bacteria</taxon>
        <taxon>Pseudomonadati</taxon>
        <taxon>Verrucomicrobiota</taxon>
        <taxon>Verrucomicrobiia</taxon>
        <taxon>Verrucomicrobiales</taxon>
        <taxon>Verrucomicrobiaceae</taxon>
        <taxon>Oceaniferula</taxon>
    </lineage>
</organism>
<keyword evidence="4" id="KW-0489">Methyltransferase</keyword>
<dbReference type="PROSITE" id="PS00374">
    <property type="entry name" value="MGMT"/>
    <property type="match status" value="1"/>
</dbReference>
<dbReference type="GO" id="GO:0003700">
    <property type="term" value="F:DNA-binding transcription factor activity"/>
    <property type="evidence" value="ECO:0007669"/>
    <property type="project" value="InterPro"/>
</dbReference>
<reference evidence="13" key="1">
    <citation type="submission" date="2024-07" db="EMBL/GenBank/DDBJ databases">
        <title>Complete genome sequence of Verrucomicrobiaceae bacterium NT6N.</title>
        <authorList>
            <person name="Huang C."/>
            <person name="Takami H."/>
            <person name="Hamasaki K."/>
        </authorList>
    </citation>
    <scope>NUCLEOTIDE SEQUENCE</scope>
    <source>
        <strain evidence="13">NT6N</strain>
    </source>
</reference>
<keyword evidence="6" id="KW-0227">DNA damage</keyword>
<evidence type="ECO:0000256" key="3">
    <source>
        <dbReference type="ARBA" id="ARBA00011918"/>
    </source>
</evidence>
<dbReference type="InterPro" id="IPR018060">
    <property type="entry name" value="HTH_AraC"/>
</dbReference>
<feature type="domain" description="HTH araC/xylS-type" evidence="12">
    <location>
        <begin position="30"/>
        <end position="112"/>
    </location>
</feature>
<keyword evidence="7" id="KW-0805">Transcription regulation</keyword>
<dbReference type="Pfam" id="PF02870">
    <property type="entry name" value="Methyltransf_1N"/>
    <property type="match status" value="1"/>
</dbReference>
<evidence type="ECO:0000259" key="12">
    <source>
        <dbReference type="PROSITE" id="PS01124"/>
    </source>
</evidence>
<dbReference type="GO" id="GO:0032259">
    <property type="term" value="P:methylation"/>
    <property type="evidence" value="ECO:0007669"/>
    <property type="project" value="UniProtKB-KW"/>
</dbReference>
<dbReference type="InterPro" id="IPR036388">
    <property type="entry name" value="WH-like_DNA-bd_sf"/>
</dbReference>
<comment type="catalytic activity">
    <reaction evidence="1">
        <text>a 4-O-methyl-thymidine in DNA + L-cysteinyl-[protein] = a thymidine in DNA + S-methyl-L-cysteinyl-[protein]</text>
        <dbReference type="Rhea" id="RHEA:53428"/>
        <dbReference type="Rhea" id="RHEA-COMP:10131"/>
        <dbReference type="Rhea" id="RHEA-COMP:10132"/>
        <dbReference type="Rhea" id="RHEA-COMP:13555"/>
        <dbReference type="Rhea" id="RHEA-COMP:13556"/>
        <dbReference type="ChEBI" id="CHEBI:29950"/>
        <dbReference type="ChEBI" id="CHEBI:82612"/>
        <dbReference type="ChEBI" id="CHEBI:137386"/>
        <dbReference type="ChEBI" id="CHEBI:137387"/>
        <dbReference type="EC" id="2.1.1.63"/>
    </reaction>
</comment>
<evidence type="ECO:0000256" key="10">
    <source>
        <dbReference type="ARBA" id="ARBA00023204"/>
    </source>
</evidence>
<dbReference type="SUPFAM" id="SSF46689">
    <property type="entry name" value="Homeodomain-like"/>
    <property type="match status" value="1"/>
</dbReference>
<comment type="catalytic activity">
    <reaction evidence="11">
        <text>a 6-O-methyl-2'-deoxyguanosine in DNA + L-cysteinyl-[protein] = S-methyl-L-cysteinyl-[protein] + a 2'-deoxyguanosine in DNA</text>
        <dbReference type="Rhea" id="RHEA:24000"/>
        <dbReference type="Rhea" id="RHEA-COMP:10131"/>
        <dbReference type="Rhea" id="RHEA-COMP:10132"/>
        <dbReference type="Rhea" id="RHEA-COMP:11367"/>
        <dbReference type="Rhea" id="RHEA-COMP:11368"/>
        <dbReference type="ChEBI" id="CHEBI:29950"/>
        <dbReference type="ChEBI" id="CHEBI:82612"/>
        <dbReference type="ChEBI" id="CHEBI:85445"/>
        <dbReference type="ChEBI" id="CHEBI:85448"/>
        <dbReference type="EC" id="2.1.1.63"/>
    </reaction>
</comment>
<dbReference type="InterPro" id="IPR008332">
    <property type="entry name" value="MethylG_MeTrfase_N"/>
</dbReference>
<gene>
    <name evidence="13" type="ORF">NT6N_28240</name>
</gene>
<keyword evidence="9" id="KW-0804">Transcription</keyword>
<dbReference type="InterPro" id="IPR014048">
    <property type="entry name" value="MethylDNA_cys_MeTrfase_DNA-bd"/>
</dbReference>
<dbReference type="Pfam" id="PF12833">
    <property type="entry name" value="HTH_18"/>
    <property type="match status" value="1"/>
</dbReference>
<dbReference type="InterPro" id="IPR036217">
    <property type="entry name" value="MethylDNA_cys_MeTrfase_DNAb"/>
</dbReference>
<keyword evidence="8" id="KW-0238">DNA-binding</keyword>
<evidence type="ECO:0000256" key="6">
    <source>
        <dbReference type="ARBA" id="ARBA00022763"/>
    </source>
</evidence>
<dbReference type="PROSITE" id="PS01124">
    <property type="entry name" value="HTH_ARAC_FAMILY_2"/>
    <property type="match status" value="1"/>
</dbReference>
<evidence type="ECO:0000256" key="8">
    <source>
        <dbReference type="ARBA" id="ARBA00023125"/>
    </source>
</evidence>
<name>A0AAT9FPC1_9BACT</name>
<dbReference type="NCBIfam" id="TIGR00589">
    <property type="entry name" value="ogt"/>
    <property type="match status" value="1"/>
</dbReference>
<evidence type="ECO:0000256" key="11">
    <source>
        <dbReference type="ARBA" id="ARBA00049348"/>
    </source>
</evidence>
<dbReference type="Gene3D" id="1.10.10.60">
    <property type="entry name" value="Homeodomain-like"/>
    <property type="match status" value="1"/>
</dbReference>
<comment type="similarity">
    <text evidence="2">Belongs to the MGMT family.</text>
</comment>
<dbReference type="Gene3D" id="1.10.10.10">
    <property type="entry name" value="Winged helix-like DNA-binding domain superfamily/Winged helix DNA-binding domain"/>
    <property type="match status" value="1"/>
</dbReference>
<dbReference type="Pfam" id="PF01035">
    <property type="entry name" value="DNA_binding_1"/>
    <property type="match status" value="1"/>
</dbReference>
<evidence type="ECO:0000256" key="9">
    <source>
        <dbReference type="ARBA" id="ARBA00023163"/>
    </source>
</evidence>
<dbReference type="PROSITE" id="PS00041">
    <property type="entry name" value="HTH_ARAC_FAMILY_1"/>
    <property type="match status" value="1"/>
</dbReference>
<dbReference type="AlphaFoldDB" id="A0AAT9FPC1"/>
<dbReference type="FunFam" id="1.10.10.10:FF:000214">
    <property type="entry name" value="Methylated-DNA--protein-cysteine methyltransferase"/>
    <property type="match status" value="1"/>
</dbReference>
<keyword evidence="10" id="KW-0234">DNA repair</keyword>
<dbReference type="PANTHER" id="PTHR10815">
    <property type="entry name" value="METHYLATED-DNA--PROTEIN-CYSTEINE METHYLTRANSFERASE"/>
    <property type="match status" value="1"/>
</dbReference>
<dbReference type="GO" id="GO:0006281">
    <property type="term" value="P:DNA repair"/>
    <property type="evidence" value="ECO:0007669"/>
    <property type="project" value="UniProtKB-KW"/>
</dbReference>
<dbReference type="PANTHER" id="PTHR10815:SF14">
    <property type="entry name" value="BIFUNCTIONAL TRANSCRIPTIONAL ACTIVATOR_DNA REPAIR ENZYME ADA"/>
    <property type="match status" value="1"/>
</dbReference>
<dbReference type="InterPro" id="IPR001497">
    <property type="entry name" value="MethylDNA_cys_MeTrfase_AS"/>
</dbReference>
<dbReference type="InterPro" id="IPR036631">
    <property type="entry name" value="MGMT_N_sf"/>
</dbReference>
<dbReference type="GO" id="GO:0043565">
    <property type="term" value="F:sequence-specific DNA binding"/>
    <property type="evidence" value="ECO:0007669"/>
    <property type="project" value="InterPro"/>
</dbReference>
<dbReference type="NCBIfam" id="NF011964">
    <property type="entry name" value="PRK15435.1"/>
    <property type="match status" value="1"/>
</dbReference>
<dbReference type="EC" id="2.1.1.63" evidence="3"/>
<dbReference type="Gene3D" id="3.30.160.70">
    <property type="entry name" value="Methylated DNA-protein cysteine methyltransferase domain"/>
    <property type="match status" value="1"/>
</dbReference>
<evidence type="ECO:0000256" key="7">
    <source>
        <dbReference type="ARBA" id="ARBA00023015"/>
    </source>
</evidence>
<dbReference type="SMART" id="SM00342">
    <property type="entry name" value="HTH_ARAC"/>
    <property type="match status" value="1"/>
</dbReference>
<dbReference type="GO" id="GO:0003908">
    <property type="term" value="F:methylated-DNA-[protein]-cysteine S-methyltransferase activity"/>
    <property type="evidence" value="ECO:0007669"/>
    <property type="project" value="UniProtKB-EC"/>
</dbReference>
<protein>
    <recommendedName>
        <fullName evidence="3">methylated-DNA--[protein]-cysteine S-methyltransferase</fullName>
        <ecNumber evidence="3">2.1.1.63</ecNumber>
    </recommendedName>
</protein>
<keyword evidence="5" id="KW-0808">Transferase</keyword>
<accession>A0AAT9FPC1</accession>
<sequence length="279" mass="30346">MSASQTEESAVAVKISTACRLLEACDQAPSLDTLARAVGMSSSHFHRQFKVLTGQTPKAYAVAQRAGKIREQIRPKQNITRTIYQAGYNSSGRYYEQAKQILGMNAKVYKQGGVGETIRFAIGQTELGAILVAMTEQGICAISLGDDPEPLCRELQDRFPNAQLVGDDAKFDAHVAKVVGFVENPQIGLDLPLDIRGTAFQQRVWQALLKVPPGSTASYSELAEKMGSPKSVRAVASACAANKVAVAIPCHRIIRTDGSLSNYRWGVQRKAELLHREQS</sequence>
<evidence type="ECO:0000256" key="5">
    <source>
        <dbReference type="ARBA" id="ARBA00022679"/>
    </source>
</evidence>
<dbReference type="KEGG" id="osu:NT6N_28240"/>
<evidence type="ECO:0000256" key="1">
    <source>
        <dbReference type="ARBA" id="ARBA00001286"/>
    </source>
</evidence>
<dbReference type="EMBL" id="AP026866">
    <property type="protein sequence ID" value="BDS07784.1"/>
    <property type="molecule type" value="Genomic_DNA"/>
</dbReference>
<evidence type="ECO:0000256" key="2">
    <source>
        <dbReference type="ARBA" id="ARBA00008711"/>
    </source>
</evidence>
<dbReference type="SUPFAM" id="SSF46767">
    <property type="entry name" value="Methylated DNA-protein cysteine methyltransferase, C-terminal domain"/>
    <property type="match status" value="1"/>
</dbReference>
<evidence type="ECO:0000256" key="4">
    <source>
        <dbReference type="ARBA" id="ARBA00022603"/>
    </source>
</evidence>
<dbReference type="CDD" id="cd06445">
    <property type="entry name" value="ATase"/>
    <property type="match status" value="1"/>
</dbReference>